<feature type="transmembrane region" description="Helical" evidence="1">
    <location>
        <begin position="295"/>
        <end position="313"/>
    </location>
</feature>
<feature type="transmembrane region" description="Helical" evidence="1">
    <location>
        <begin position="271"/>
        <end position="289"/>
    </location>
</feature>
<dbReference type="Gene3D" id="1.20.1250.20">
    <property type="entry name" value="MFS general substrate transporter like domains"/>
    <property type="match status" value="1"/>
</dbReference>
<feature type="transmembrane region" description="Helical" evidence="1">
    <location>
        <begin position="71"/>
        <end position="90"/>
    </location>
</feature>
<accession>A0ABX0JFI9</accession>
<keyword evidence="1" id="KW-1133">Transmembrane helix</keyword>
<feature type="transmembrane region" description="Helical" evidence="1">
    <location>
        <begin position="165"/>
        <end position="187"/>
    </location>
</feature>
<feature type="transmembrane region" description="Helical" evidence="1">
    <location>
        <begin position="136"/>
        <end position="159"/>
    </location>
</feature>
<feature type="transmembrane region" description="Helical" evidence="1">
    <location>
        <begin position="242"/>
        <end position="262"/>
    </location>
</feature>
<name>A0ABX0JFI9_9BACL</name>
<sequence length="399" mass="44749">MRIAASIRKVLIMNAASTIIFNYIGIFVNLFIWEKNHSIFDVTWFNLIMFITWSLAFAGGSRLLTKYTTRLLIRVTAGCGAITFLLLTLLTLDNRLLWIAIIAVPVGIMWGFYAASQNITLSAIGKGGDFEGYFSYATIIGQTVSIINPVVFAFIIKWIGYSGSFILMFVFITILMVVSFFISPITLAGEKKPLFQQMRFSTVFSYPAIRWMVPSCLAAGVVLQFQGLFAIIFTFSVSSDKLVIALLNVLYAVSSIMAMILHRKMTIRSGIWLKVGMIAISVGFLVALFQHSVFLVISNILTTIGLFYFGTVWNSGQFRIISRHTSIEQARILLWREWFLNVSRIGMLILILFVKDLQGVSFLVLLGFSLICAFLVPLFSQKSEDALAVEADNEKLEAR</sequence>
<feature type="transmembrane region" description="Helical" evidence="1">
    <location>
        <begin position="360"/>
        <end position="379"/>
    </location>
</feature>
<keyword evidence="3" id="KW-1185">Reference proteome</keyword>
<feature type="transmembrane region" description="Helical" evidence="1">
    <location>
        <begin position="333"/>
        <end position="354"/>
    </location>
</feature>
<reference evidence="2" key="1">
    <citation type="submission" date="2020-03" db="EMBL/GenBank/DDBJ databases">
        <title>Draft sequencing of Paenibacilllus sp. S3N08.</title>
        <authorList>
            <person name="Kim D.-U."/>
        </authorList>
    </citation>
    <scope>NUCLEOTIDE SEQUENCE</scope>
    <source>
        <strain evidence="2">S3N08</strain>
    </source>
</reference>
<feature type="transmembrane region" description="Helical" evidence="1">
    <location>
        <begin position="96"/>
        <end position="115"/>
    </location>
</feature>
<feature type="transmembrane region" description="Helical" evidence="1">
    <location>
        <begin position="44"/>
        <end position="64"/>
    </location>
</feature>
<keyword evidence="1" id="KW-0472">Membrane</keyword>
<evidence type="ECO:0000313" key="2">
    <source>
        <dbReference type="EMBL" id="NHN33463.1"/>
    </source>
</evidence>
<gene>
    <name evidence="2" type="ORF">G9U52_26980</name>
</gene>
<keyword evidence="1" id="KW-0812">Transmembrane</keyword>
<dbReference type="Proteomes" id="UP001165962">
    <property type="component" value="Unassembled WGS sequence"/>
</dbReference>
<dbReference type="InterPro" id="IPR036259">
    <property type="entry name" value="MFS_trans_sf"/>
</dbReference>
<feature type="transmembrane region" description="Helical" evidence="1">
    <location>
        <begin position="12"/>
        <end position="32"/>
    </location>
</feature>
<evidence type="ECO:0000256" key="1">
    <source>
        <dbReference type="SAM" id="Phobius"/>
    </source>
</evidence>
<evidence type="ECO:0000313" key="3">
    <source>
        <dbReference type="Proteomes" id="UP001165962"/>
    </source>
</evidence>
<proteinExistence type="predicted"/>
<organism evidence="2 3">
    <name type="scientific">Paenibacillus agricola</name>
    <dbReference type="NCBI Taxonomy" id="2716264"/>
    <lineage>
        <taxon>Bacteria</taxon>
        <taxon>Bacillati</taxon>
        <taxon>Bacillota</taxon>
        <taxon>Bacilli</taxon>
        <taxon>Bacillales</taxon>
        <taxon>Paenibacillaceae</taxon>
        <taxon>Paenibacillus</taxon>
    </lineage>
</organism>
<dbReference type="EMBL" id="JAAOIW010000012">
    <property type="protein sequence ID" value="NHN33463.1"/>
    <property type="molecule type" value="Genomic_DNA"/>
</dbReference>
<feature type="transmembrane region" description="Helical" evidence="1">
    <location>
        <begin position="208"/>
        <end position="236"/>
    </location>
</feature>
<protein>
    <submittedName>
        <fullName evidence="2">MFS transporter</fullName>
    </submittedName>
</protein>
<dbReference type="SUPFAM" id="SSF103473">
    <property type="entry name" value="MFS general substrate transporter"/>
    <property type="match status" value="1"/>
</dbReference>
<comment type="caution">
    <text evidence="2">The sequence shown here is derived from an EMBL/GenBank/DDBJ whole genome shotgun (WGS) entry which is preliminary data.</text>
</comment>